<keyword evidence="3 6" id="KW-0812">Transmembrane</keyword>
<name>A0ABT9NYN8_9ACTN</name>
<evidence type="ECO:0000256" key="6">
    <source>
        <dbReference type="SAM" id="Phobius"/>
    </source>
</evidence>
<feature type="transmembrane region" description="Helical" evidence="6">
    <location>
        <begin position="166"/>
        <end position="192"/>
    </location>
</feature>
<feature type="transmembrane region" description="Helical" evidence="6">
    <location>
        <begin position="134"/>
        <end position="154"/>
    </location>
</feature>
<gene>
    <name evidence="7" type="ORF">J2S57_000709</name>
</gene>
<keyword evidence="2" id="KW-1003">Cell membrane</keyword>
<keyword evidence="5 6" id="KW-0472">Membrane</keyword>
<evidence type="ECO:0000256" key="5">
    <source>
        <dbReference type="ARBA" id="ARBA00023136"/>
    </source>
</evidence>
<dbReference type="EMBL" id="JAUSQZ010000001">
    <property type="protein sequence ID" value="MDP9824960.1"/>
    <property type="molecule type" value="Genomic_DNA"/>
</dbReference>
<feature type="transmembrane region" description="Helical" evidence="6">
    <location>
        <begin position="84"/>
        <end position="106"/>
    </location>
</feature>
<dbReference type="PANTHER" id="PTHR30213:SF0">
    <property type="entry name" value="UPF0761 MEMBRANE PROTEIN YIHY"/>
    <property type="match status" value="1"/>
</dbReference>
<reference evidence="7 8" key="1">
    <citation type="submission" date="2023-07" db="EMBL/GenBank/DDBJ databases">
        <title>Sequencing the genomes of 1000 actinobacteria strains.</title>
        <authorList>
            <person name="Klenk H.-P."/>
        </authorList>
    </citation>
    <scope>NUCLEOTIDE SEQUENCE [LARGE SCALE GENOMIC DNA]</scope>
    <source>
        <strain evidence="7 8">DSM 44388</strain>
    </source>
</reference>
<evidence type="ECO:0000313" key="8">
    <source>
        <dbReference type="Proteomes" id="UP001235712"/>
    </source>
</evidence>
<feature type="transmembrane region" description="Helical" evidence="6">
    <location>
        <begin position="204"/>
        <end position="229"/>
    </location>
</feature>
<proteinExistence type="predicted"/>
<evidence type="ECO:0000256" key="3">
    <source>
        <dbReference type="ARBA" id="ARBA00022692"/>
    </source>
</evidence>
<evidence type="ECO:0000256" key="4">
    <source>
        <dbReference type="ARBA" id="ARBA00022989"/>
    </source>
</evidence>
<evidence type="ECO:0000256" key="2">
    <source>
        <dbReference type="ARBA" id="ARBA00022475"/>
    </source>
</evidence>
<accession>A0ABT9NYN8</accession>
<feature type="transmembrane region" description="Helical" evidence="6">
    <location>
        <begin position="241"/>
        <end position="266"/>
    </location>
</feature>
<feature type="transmembrane region" description="Helical" evidence="6">
    <location>
        <begin position="32"/>
        <end position="55"/>
    </location>
</feature>
<protein>
    <submittedName>
        <fullName evidence="7">Membrane protein</fullName>
    </submittedName>
</protein>
<dbReference type="Pfam" id="PF03631">
    <property type="entry name" value="Virul_fac_BrkB"/>
    <property type="match status" value="1"/>
</dbReference>
<dbReference type="PANTHER" id="PTHR30213">
    <property type="entry name" value="INNER MEMBRANE PROTEIN YHJD"/>
    <property type="match status" value="1"/>
</dbReference>
<evidence type="ECO:0000313" key="7">
    <source>
        <dbReference type="EMBL" id="MDP9824960.1"/>
    </source>
</evidence>
<keyword evidence="8" id="KW-1185">Reference proteome</keyword>
<dbReference type="InterPro" id="IPR017039">
    <property type="entry name" value="Virul_fac_BrkB"/>
</dbReference>
<evidence type="ECO:0000256" key="1">
    <source>
        <dbReference type="ARBA" id="ARBA00004651"/>
    </source>
</evidence>
<keyword evidence="4 6" id="KW-1133">Transmembrane helix</keyword>
<sequence length="279" mass="29370">MRRRAWSAVHQAVTGTRTLLTGTDTALLSSGAALYGMLAAVPTLLVAVALAGVLFGHDLIADLGASLAAAIPDEQGADRWVDGLFGAGLSLSPPAVLFAVFMASAYGRGLSKALARLVPAEHRSDPPPSFQARLLTLPLLGLAPLMLLALLVITPTVENLETENGLAGVLLASYLGLNLVWVILWAPLAWMFRVVAPGRPRWRSAGISAVVTAAFISGFLQGFTLFLALPVDLGRPFGGLTIVGVTTALLLWLWVLHAVICVGYALTWSIDRMLDDAAD</sequence>
<comment type="subcellular location">
    <subcellularLocation>
        <location evidence="1">Cell membrane</location>
        <topology evidence="1">Multi-pass membrane protein</topology>
    </subcellularLocation>
</comment>
<dbReference type="RefSeq" id="WP_307238246.1">
    <property type="nucleotide sequence ID" value="NZ_JAUSQZ010000001.1"/>
</dbReference>
<dbReference type="Proteomes" id="UP001235712">
    <property type="component" value="Unassembled WGS sequence"/>
</dbReference>
<organism evidence="7 8">
    <name type="scientific">Kineosporia succinea</name>
    <dbReference type="NCBI Taxonomy" id="84632"/>
    <lineage>
        <taxon>Bacteria</taxon>
        <taxon>Bacillati</taxon>
        <taxon>Actinomycetota</taxon>
        <taxon>Actinomycetes</taxon>
        <taxon>Kineosporiales</taxon>
        <taxon>Kineosporiaceae</taxon>
        <taxon>Kineosporia</taxon>
    </lineage>
</organism>
<comment type="caution">
    <text evidence="7">The sequence shown here is derived from an EMBL/GenBank/DDBJ whole genome shotgun (WGS) entry which is preliminary data.</text>
</comment>